<dbReference type="InterPro" id="IPR000873">
    <property type="entry name" value="AMP-dep_synth/lig_dom"/>
</dbReference>
<evidence type="ECO:0000313" key="4">
    <source>
        <dbReference type="Proteomes" id="UP000517916"/>
    </source>
</evidence>
<accession>A0ABR6BAG6</accession>
<dbReference type="Gene3D" id="3.30.300.30">
    <property type="match status" value="1"/>
</dbReference>
<dbReference type="Proteomes" id="UP000517916">
    <property type="component" value="Unassembled WGS sequence"/>
</dbReference>
<evidence type="ECO:0000259" key="1">
    <source>
        <dbReference type="Pfam" id="PF00501"/>
    </source>
</evidence>
<dbReference type="InterPro" id="IPR050237">
    <property type="entry name" value="ATP-dep_AMP-bd_enzyme"/>
</dbReference>
<organism evidence="3 4">
    <name type="scientific">Kutzneria viridogrisea</name>
    <dbReference type="NCBI Taxonomy" id="47990"/>
    <lineage>
        <taxon>Bacteria</taxon>
        <taxon>Bacillati</taxon>
        <taxon>Actinomycetota</taxon>
        <taxon>Actinomycetes</taxon>
        <taxon>Pseudonocardiales</taxon>
        <taxon>Pseudonocardiaceae</taxon>
        <taxon>Kutzneria</taxon>
    </lineage>
</organism>
<reference evidence="3 4" key="1">
    <citation type="submission" date="2020-08" db="EMBL/GenBank/DDBJ databases">
        <title>Genomic Encyclopedia of Archaeal and Bacterial Type Strains, Phase II (KMG-II): from individual species to whole genera.</title>
        <authorList>
            <person name="Goeker M."/>
        </authorList>
    </citation>
    <scope>NUCLEOTIDE SEQUENCE [LARGE SCALE GENOMIC DNA]</scope>
    <source>
        <strain evidence="3 4">DSM 43850</strain>
    </source>
</reference>
<feature type="domain" description="AMP-binding enzyme C-terminal" evidence="2">
    <location>
        <begin position="418"/>
        <end position="492"/>
    </location>
</feature>
<dbReference type="PANTHER" id="PTHR43767:SF1">
    <property type="entry name" value="NONRIBOSOMAL PEPTIDE SYNTHASE PES1 (EUROFUNG)-RELATED"/>
    <property type="match status" value="1"/>
</dbReference>
<dbReference type="InterPro" id="IPR020845">
    <property type="entry name" value="AMP-binding_CS"/>
</dbReference>
<dbReference type="Pfam" id="PF00501">
    <property type="entry name" value="AMP-binding"/>
    <property type="match status" value="1"/>
</dbReference>
<dbReference type="RefSeq" id="WP_318295939.1">
    <property type="nucleotide sequence ID" value="NZ_BAAABQ010000065.1"/>
</dbReference>
<dbReference type="Gene3D" id="3.40.50.12780">
    <property type="entry name" value="N-terminal domain of ligase-like"/>
    <property type="match status" value="1"/>
</dbReference>
<dbReference type="InterPro" id="IPR042099">
    <property type="entry name" value="ANL_N_sf"/>
</dbReference>
<dbReference type="Pfam" id="PF13193">
    <property type="entry name" value="AMP-binding_C"/>
    <property type="match status" value="1"/>
</dbReference>
<dbReference type="GO" id="GO:0004467">
    <property type="term" value="F:long-chain fatty acid-CoA ligase activity"/>
    <property type="evidence" value="ECO:0007669"/>
    <property type="project" value="UniProtKB-EC"/>
</dbReference>
<feature type="domain" description="AMP-dependent synthetase/ligase" evidence="1">
    <location>
        <begin position="16"/>
        <end position="369"/>
    </location>
</feature>
<dbReference type="EMBL" id="JACJID010000001">
    <property type="protein sequence ID" value="MBA8923832.1"/>
    <property type="molecule type" value="Genomic_DNA"/>
</dbReference>
<proteinExistence type="predicted"/>
<gene>
    <name evidence="3" type="ORF">BC739_001029</name>
</gene>
<keyword evidence="3" id="KW-0436">Ligase</keyword>
<evidence type="ECO:0000259" key="2">
    <source>
        <dbReference type="Pfam" id="PF13193"/>
    </source>
</evidence>
<dbReference type="InterPro" id="IPR045851">
    <property type="entry name" value="AMP-bd_C_sf"/>
</dbReference>
<protein>
    <submittedName>
        <fullName evidence="3">Long-chain acyl-CoA synthetase</fullName>
        <ecNumber evidence="3">6.2.1.3</ecNumber>
    </submittedName>
</protein>
<name>A0ABR6BAG6_9PSEU</name>
<evidence type="ECO:0000313" key="3">
    <source>
        <dbReference type="EMBL" id="MBA8923832.1"/>
    </source>
</evidence>
<comment type="caution">
    <text evidence="3">The sequence shown here is derived from an EMBL/GenBank/DDBJ whole genome shotgun (WGS) entry which is preliminary data.</text>
</comment>
<dbReference type="InterPro" id="IPR025110">
    <property type="entry name" value="AMP-bd_C"/>
</dbReference>
<keyword evidence="4" id="KW-1185">Reference proteome</keyword>
<dbReference type="EC" id="6.2.1.3" evidence="3"/>
<dbReference type="PANTHER" id="PTHR43767">
    <property type="entry name" value="LONG-CHAIN-FATTY-ACID--COA LIGASE"/>
    <property type="match status" value="1"/>
</dbReference>
<dbReference type="PROSITE" id="PS00455">
    <property type="entry name" value="AMP_BINDING"/>
    <property type="match status" value="1"/>
</dbReference>
<sequence length="515" mass="55197">MGGRRIDELLANATFRAPDRVVLRAGDREVTYGRLGEDVDHFAAALRRTYGDADLVVAVAMSLEPAFAVGFYGTARAGHVSALVNPLLREEGLLHVLRTCRARVAIVPPALHARLVPVRDRLPDLELILLTHNDPELPEDVPTVATWARDNGSDGVEMPAVAEEQVACLQFTSGTTGAPKAVRLSHRNLLVNAAQTVLHHRLDETSVLCNNLPTFHLMHLNIAVHAGATMLLCAEPNPTAAMVMANRYRATHFYAIPPRLAALARAPELAELEVPSLRAVLSGGATLPVDAATALSAQLGVPVVQGYGLAETSPSVHLADLDRPRPGSSGVPVPGTETRIVDIDTGAVVPLGRSGEIQVRGPQLMLGYLGRDLAADLTPDGWFATGDIGRLDADGHLYVVDRIKDVFKCDNWLVSPTQIERVLMRHAEVAECAVVDHPDEEHTAVACAVIVPTGPSASGVDIAKAANENVPSYEQLRYVALTDHIPRSATGKVDRKQLRALLHHGITPTPVETQN</sequence>
<dbReference type="SUPFAM" id="SSF56801">
    <property type="entry name" value="Acetyl-CoA synthetase-like"/>
    <property type="match status" value="1"/>
</dbReference>